<dbReference type="Gene3D" id="1.10.443.10">
    <property type="entry name" value="Intergrase catalytic core"/>
    <property type="match status" value="1"/>
</dbReference>
<dbReference type="GO" id="GO:0003677">
    <property type="term" value="F:DNA binding"/>
    <property type="evidence" value="ECO:0007669"/>
    <property type="project" value="UniProtKB-KW"/>
</dbReference>
<reference evidence="5 6" key="1">
    <citation type="submission" date="2015-01" db="EMBL/GenBank/DDBJ databases">
        <title>Erwinia tracheiphila.</title>
        <authorList>
            <person name="Shapiro L.R."/>
        </authorList>
    </citation>
    <scope>NUCLEOTIDE SEQUENCE [LARGE SCALE GENOMIC DNA]</scope>
    <source>
        <strain evidence="5 6">BuffGH</strain>
    </source>
</reference>
<sequence length="365" mass="41138">MAYYSIEKRQRADGTLRYRCTVGVKEGGKYIYRENRTFSKQAHAKTWGAGRVAELETNGVPTANDLNKMTVGDLLKRYISDPNLGGKAGRTKRYVLDMLLDCDIAGIPLTDLSTSHVIEHCRQRNGAGAGPSTVNHDVSYLSSVIAAAKPVYGIDYTTNPATDARPLLLRMGLIGKSRRRSRRPVSDELDRLLTGLEARSDHVAAKIPFVDILNFSILSCMRVGEVCKIRWEDVDERQKAVLVRDRKDPRKKSGNHMLVPLLGEAWHIVQRQPKTSELIFPYNSRSVTAGFQRVRNALGIEDLRYHDLRREGASRLFEAGFSIEEVAQVTGHRSLNVLWQVYTELYPKSLHDKFNAGLIDMKLKN</sequence>
<dbReference type="SUPFAM" id="SSF56349">
    <property type="entry name" value="DNA breaking-rejoining enzymes"/>
    <property type="match status" value="1"/>
</dbReference>
<dbReference type="InterPro" id="IPR050090">
    <property type="entry name" value="Tyrosine_recombinase_XerCD"/>
</dbReference>
<dbReference type="Pfam" id="PF00589">
    <property type="entry name" value="Phage_integrase"/>
    <property type="match status" value="1"/>
</dbReference>
<dbReference type="InterPro" id="IPR010998">
    <property type="entry name" value="Integrase_recombinase_N"/>
</dbReference>
<dbReference type="RefSeq" id="WP_020323000.1">
    <property type="nucleotide sequence ID" value="NZ_CP089932.1"/>
</dbReference>
<evidence type="ECO:0000313" key="6">
    <source>
        <dbReference type="Proteomes" id="UP000033924"/>
    </source>
</evidence>
<protein>
    <submittedName>
        <fullName evidence="5">Integrase</fullName>
    </submittedName>
</protein>
<evidence type="ECO:0000313" key="5">
    <source>
        <dbReference type="EMBL" id="KKF37068.1"/>
    </source>
</evidence>
<dbReference type="AlphaFoldDB" id="A0A0M2KIK7"/>
<dbReference type="PROSITE" id="PS51898">
    <property type="entry name" value="TYR_RECOMBINASE"/>
    <property type="match status" value="1"/>
</dbReference>
<dbReference type="InterPro" id="IPR002104">
    <property type="entry name" value="Integrase_catalytic"/>
</dbReference>
<comment type="caution">
    <text evidence="5">The sequence shown here is derived from an EMBL/GenBank/DDBJ whole genome shotgun (WGS) entry which is preliminary data.</text>
</comment>
<dbReference type="InterPro" id="IPR013762">
    <property type="entry name" value="Integrase-like_cat_sf"/>
</dbReference>
<dbReference type="GO" id="GO:0015074">
    <property type="term" value="P:DNA integration"/>
    <property type="evidence" value="ECO:0007669"/>
    <property type="project" value="UniProtKB-KW"/>
</dbReference>
<evidence type="ECO:0000259" key="4">
    <source>
        <dbReference type="PROSITE" id="PS51898"/>
    </source>
</evidence>
<dbReference type="Proteomes" id="UP000033924">
    <property type="component" value="Unassembled WGS sequence"/>
</dbReference>
<dbReference type="EMBL" id="JXNU01000003">
    <property type="protein sequence ID" value="KKF37068.1"/>
    <property type="molecule type" value="Genomic_DNA"/>
</dbReference>
<dbReference type="GO" id="GO:0006310">
    <property type="term" value="P:DNA recombination"/>
    <property type="evidence" value="ECO:0007669"/>
    <property type="project" value="UniProtKB-KW"/>
</dbReference>
<keyword evidence="3" id="KW-0233">DNA recombination</keyword>
<keyword evidence="2" id="KW-0238">DNA-binding</keyword>
<name>A0A0M2KIK7_9GAMM</name>
<gene>
    <name evidence="5" type="ORF">SY86_19180</name>
</gene>
<feature type="domain" description="Tyr recombinase" evidence="4">
    <location>
        <begin position="179"/>
        <end position="355"/>
    </location>
</feature>
<proteinExistence type="predicted"/>
<dbReference type="STRING" id="65700.SY86_19180"/>
<evidence type="ECO:0000256" key="1">
    <source>
        <dbReference type="ARBA" id="ARBA00022908"/>
    </source>
</evidence>
<evidence type="ECO:0000256" key="3">
    <source>
        <dbReference type="ARBA" id="ARBA00023172"/>
    </source>
</evidence>
<evidence type="ECO:0000256" key="2">
    <source>
        <dbReference type="ARBA" id="ARBA00023125"/>
    </source>
</evidence>
<dbReference type="InterPro" id="IPR011010">
    <property type="entry name" value="DNA_brk_join_enz"/>
</dbReference>
<organism evidence="5 6">
    <name type="scientific">Erwinia tracheiphila</name>
    <dbReference type="NCBI Taxonomy" id="65700"/>
    <lineage>
        <taxon>Bacteria</taxon>
        <taxon>Pseudomonadati</taxon>
        <taxon>Pseudomonadota</taxon>
        <taxon>Gammaproteobacteria</taxon>
        <taxon>Enterobacterales</taxon>
        <taxon>Erwiniaceae</taxon>
        <taxon>Erwinia</taxon>
    </lineage>
</organism>
<dbReference type="PANTHER" id="PTHR30349">
    <property type="entry name" value="PHAGE INTEGRASE-RELATED"/>
    <property type="match status" value="1"/>
</dbReference>
<dbReference type="PANTHER" id="PTHR30349:SF94">
    <property type="entry name" value="INTEGRASE_RECOMBINASE HI_1414-RELATED"/>
    <property type="match status" value="1"/>
</dbReference>
<dbReference type="PATRIC" id="fig|65700.7.peg.4760"/>
<dbReference type="Gene3D" id="1.10.150.130">
    <property type="match status" value="1"/>
</dbReference>
<accession>A0A0M2KIK7</accession>
<keyword evidence="1" id="KW-0229">DNA integration</keyword>
<dbReference type="CDD" id="cd00796">
    <property type="entry name" value="INT_Rci_Hp1_C"/>
    <property type="match status" value="1"/>
</dbReference>
<keyword evidence="6" id="KW-1185">Reference proteome</keyword>